<dbReference type="GeneID" id="99669018"/>
<name>A0A015U537_BACFG</name>
<accession>A0A015U537</accession>
<dbReference type="Proteomes" id="UP000020773">
    <property type="component" value="Unassembled WGS sequence"/>
</dbReference>
<dbReference type="InterPro" id="IPR006119">
    <property type="entry name" value="Resolv_N"/>
</dbReference>
<evidence type="ECO:0000313" key="2">
    <source>
        <dbReference type="EMBL" id="EXY91934.1"/>
    </source>
</evidence>
<dbReference type="EMBL" id="JGDB01000027">
    <property type="protein sequence ID" value="EXY91934.1"/>
    <property type="molecule type" value="Genomic_DNA"/>
</dbReference>
<dbReference type="InterPro" id="IPR036162">
    <property type="entry name" value="Resolvase-like_N_sf"/>
</dbReference>
<proteinExistence type="predicted"/>
<dbReference type="AlphaFoldDB" id="A0A015U537"/>
<evidence type="ECO:0000259" key="1">
    <source>
        <dbReference type="SMART" id="SM00857"/>
    </source>
</evidence>
<protein>
    <submittedName>
        <fullName evidence="2">Resolvase, N terminal domain protein</fullName>
    </submittedName>
</protein>
<feature type="domain" description="Resolvase/invertase-type recombinase catalytic" evidence="1">
    <location>
        <begin position="3"/>
        <end position="142"/>
    </location>
</feature>
<dbReference type="RefSeq" id="WP_004289492.1">
    <property type="nucleotide sequence ID" value="NZ_JGDB01000027.1"/>
</dbReference>
<organism evidence="2 3">
    <name type="scientific">Bacteroides fragilis str. 3998T(B)3</name>
    <dbReference type="NCBI Taxonomy" id="1339316"/>
    <lineage>
        <taxon>Bacteria</taxon>
        <taxon>Pseudomonadati</taxon>
        <taxon>Bacteroidota</taxon>
        <taxon>Bacteroidia</taxon>
        <taxon>Bacteroidales</taxon>
        <taxon>Bacteroidaceae</taxon>
        <taxon>Bacteroides</taxon>
    </lineage>
</organism>
<dbReference type="SUPFAM" id="SSF53041">
    <property type="entry name" value="Resolvase-like"/>
    <property type="match status" value="1"/>
</dbReference>
<dbReference type="GO" id="GO:0003677">
    <property type="term" value="F:DNA binding"/>
    <property type="evidence" value="ECO:0007669"/>
    <property type="project" value="InterPro"/>
</dbReference>
<dbReference type="SMART" id="SM00857">
    <property type="entry name" value="Resolvase"/>
    <property type="match status" value="1"/>
</dbReference>
<dbReference type="PATRIC" id="fig|1339316.3.peg.1298"/>
<evidence type="ECO:0000313" key="3">
    <source>
        <dbReference type="Proteomes" id="UP000020773"/>
    </source>
</evidence>
<reference evidence="2 3" key="1">
    <citation type="submission" date="2014-02" db="EMBL/GenBank/DDBJ databases">
        <authorList>
            <person name="Sears C."/>
            <person name="Carroll K."/>
            <person name="Sack B.R."/>
            <person name="Qadri F."/>
            <person name="Myers L.L."/>
            <person name="Chung G.-T."/>
            <person name="Escheverria P."/>
            <person name="Fraser C.M."/>
            <person name="Sadzewicz L."/>
            <person name="Shefchek K.A."/>
            <person name="Tallon L."/>
            <person name="Das S.P."/>
            <person name="Daugherty S."/>
            <person name="Mongodin E.F."/>
        </authorList>
    </citation>
    <scope>NUCLEOTIDE SEQUENCE [LARGE SCALE GENOMIC DNA]</scope>
    <source>
        <strain evidence="3">3998T(B)3</strain>
    </source>
</reference>
<dbReference type="GO" id="GO:0000150">
    <property type="term" value="F:DNA strand exchange activity"/>
    <property type="evidence" value="ECO:0007669"/>
    <property type="project" value="InterPro"/>
</dbReference>
<gene>
    <name evidence="2" type="ORF">M125_1336</name>
</gene>
<comment type="caution">
    <text evidence="2">The sequence shown here is derived from an EMBL/GenBank/DDBJ whole genome shotgun (WGS) entry which is preliminary data.</text>
</comment>
<dbReference type="Pfam" id="PF00239">
    <property type="entry name" value="Resolvase"/>
    <property type="match status" value="1"/>
</dbReference>
<dbReference type="Gene3D" id="3.40.50.1390">
    <property type="entry name" value="Resolvase, N-terminal catalytic domain"/>
    <property type="match status" value="1"/>
</dbReference>
<sequence length="210" mass="23869">MAKVGYIFKADRYDGFEADKEWMQKYGCVQVIEELVENEALRPRWKQLVANLERGDEIVVAKFSNALRGSRELSAFIELCRIKVVRIISIHDRIDSRGKLFPETTAADVLDMFGALPEEVAVLRYSSAHVMNLQQKAKVPRKTMKAMDKADRENTIVDMYVNGHSFEDIMAVSGYNSRSSVFSVLNRHGVKLNRGKFKGPLGKRKPKDGQ</sequence>